<evidence type="ECO:0000259" key="1">
    <source>
        <dbReference type="SMART" id="SM00974"/>
    </source>
</evidence>
<organism evidence="2 3">
    <name type="scientific">Fibrobacter intestinalis</name>
    <dbReference type="NCBI Taxonomy" id="28122"/>
    <lineage>
        <taxon>Bacteria</taxon>
        <taxon>Pseudomonadati</taxon>
        <taxon>Fibrobacterota</taxon>
        <taxon>Fibrobacteria</taxon>
        <taxon>Fibrobacterales</taxon>
        <taxon>Fibrobacteraceae</taxon>
        <taxon>Fibrobacter</taxon>
    </lineage>
</organism>
<evidence type="ECO:0000313" key="3">
    <source>
        <dbReference type="Proteomes" id="UP000184275"/>
    </source>
</evidence>
<proteinExistence type="predicted"/>
<gene>
    <name evidence="2" type="ORF">SAMN05720469_12037</name>
</gene>
<sequence length="209" mass="23544">MNDKQGIVYILSNEAMPGLLKIGLTTRKDLSARLRELYTTGVPVPFRCEYACQVEDCGRVEDALHQAFSTDRVNPNREFFKVSLDRIVPLLELLGSGNIAGEVDKDLNQGVSESDMESSAKLARRRPSLNFEEMGIPIGSELITIFENREYKVIVSGARMVKYENAEMSLTAATKAIRHIEYAIQPTRFWTYSGKSLSDIYDETYSAEE</sequence>
<dbReference type="RefSeq" id="WP_073304947.1">
    <property type="nucleotide sequence ID" value="NZ_FRAW01000020.1"/>
</dbReference>
<dbReference type="SMART" id="SM00974">
    <property type="entry name" value="T5orf172"/>
    <property type="match status" value="1"/>
</dbReference>
<protein>
    <submittedName>
        <fullName evidence="2">T5orf172 domain-containing protein</fullName>
    </submittedName>
</protein>
<name>A0A1M6VU66_9BACT</name>
<evidence type="ECO:0000313" key="2">
    <source>
        <dbReference type="EMBL" id="SHK84949.1"/>
    </source>
</evidence>
<dbReference type="EMBL" id="FRAW01000020">
    <property type="protein sequence ID" value="SHK84949.1"/>
    <property type="molecule type" value="Genomic_DNA"/>
</dbReference>
<accession>A0A1M6VU66</accession>
<dbReference type="Proteomes" id="UP000184275">
    <property type="component" value="Unassembled WGS sequence"/>
</dbReference>
<dbReference type="InterPro" id="IPR018306">
    <property type="entry name" value="Phage_T5_Orf172_DNA-bd"/>
</dbReference>
<dbReference type="Pfam" id="PF10544">
    <property type="entry name" value="T5orf172"/>
    <property type="match status" value="1"/>
</dbReference>
<keyword evidence="3" id="KW-1185">Reference proteome</keyword>
<dbReference type="AlphaFoldDB" id="A0A1M6VU66"/>
<reference evidence="3" key="1">
    <citation type="submission" date="2016-11" db="EMBL/GenBank/DDBJ databases">
        <authorList>
            <person name="Varghese N."/>
            <person name="Submissions S."/>
        </authorList>
    </citation>
    <scope>NUCLEOTIDE SEQUENCE [LARGE SCALE GENOMIC DNA]</scope>
    <source>
        <strain evidence="3">UWOS</strain>
    </source>
</reference>
<feature type="domain" description="Bacteriophage T5 Orf172 DNA-binding" evidence="1">
    <location>
        <begin position="14"/>
        <end position="94"/>
    </location>
</feature>